<accession>A0ABP9VVT9</accession>
<dbReference type="SUPFAM" id="SSF51735">
    <property type="entry name" value="NAD(P)-binding Rossmann-fold domains"/>
    <property type="match status" value="1"/>
</dbReference>
<dbReference type="SMART" id="SM00829">
    <property type="entry name" value="PKS_ER"/>
    <property type="match status" value="1"/>
</dbReference>
<dbReference type="PANTHER" id="PTHR45033:SF2">
    <property type="entry name" value="ZINC-TYPE ALCOHOL DEHYDROGENASE-LIKE PROTEIN C1773.06C"/>
    <property type="match status" value="1"/>
</dbReference>
<dbReference type="InterPro" id="IPR013154">
    <property type="entry name" value="ADH-like_N"/>
</dbReference>
<protein>
    <submittedName>
        <fullName evidence="2">Alcohol dehydrogenase</fullName>
    </submittedName>
</protein>
<gene>
    <name evidence="2" type="primary">adhT</name>
    <name evidence="2" type="ORF">Rcae01_04172</name>
</gene>
<dbReference type="InterPro" id="IPR013149">
    <property type="entry name" value="ADH-like_C"/>
</dbReference>
<organism evidence="2 3">
    <name type="scientific">Novipirellula caenicola</name>
    <dbReference type="NCBI Taxonomy" id="1536901"/>
    <lineage>
        <taxon>Bacteria</taxon>
        <taxon>Pseudomonadati</taxon>
        <taxon>Planctomycetota</taxon>
        <taxon>Planctomycetia</taxon>
        <taxon>Pirellulales</taxon>
        <taxon>Pirellulaceae</taxon>
        <taxon>Novipirellula</taxon>
    </lineage>
</organism>
<dbReference type="InterPro" id="IPR036291">
    <property type="entry name" value="NAD(P)-bd_dom_sf"/>
</dbReference>
<comment type="caution">
    <text evidence="2">The sequence shown here is derived from an EMBL/GenBank/DDBJ whole genome shotgun (WGS) entry which is preliminary data.</text>
</comment>
<dbReference type="Gene3D" id="3.90.180.10">
    <property type="entry name" value="Medium-chain alcohol dehydrogenases, catalytic domain"/>
    <property type="match status" value="1"/>
</dbReference>
<dbReference type="Gene3D" id="3.40.50.720">
    <property type="entry name" value="NAD(P)-binding Rossmann-like Domain"/>
    <property type="match status" value="1"/>
</dbReference>
<dbReference type="PANTHER" id="PTHR45033">
    <property type="match status" value="1"/>
</dbReference>
<dbReference type="Pfam" id="PF08240">
    <property type="entry name" value="ADH_N"/>
    <property type="match status" value="1"/>
</dbReference>
<dbReference type="CDD" id="cd08276">
    <property type="entry name" value="MDR7"/>
    <property type="match status" value="1"/>
</dbReference>
<sequence length="336" mass="35358">MKSYLIDSDKGIDAIQKVDVTEVSPGAGEVKVKMKAASLNYRDLIVAGGGYIRNDTRPVVPLSDGAGEVTEVGAGVTRWKVGDRVSPIFMRDWIDGAVDSAKLKTGLGGGVDGVLAESMIVREQSLVAIPDGMSFAEAAAVPCAGVTAWHALFESGNLQPGQTVLLLGTGGVSIFALQLAKAAGARVIITSSSDEKIEQATAMGADMSVNYSKHPEWHKHVHDLTGGNGVDHVVEVGGPGTLERSIKSAGVGGHVHLIGVLDSPGAKISPMLSVFNLLTIRGIYVGSRQMHQRMLAAMTVNQIAPVIDKTFSFDDAIAAYHYFASQKHVGKVVIEF</sequence>
<dbReference type="InterPro" id="IPR052711">
    <property type="entry name" value="Zinc_ADH-like"/>
</dbReference>
<evidence type="ECO:0000313" key="2">
    <source>
        <dbReference type="EMBL" id="GAA5508705.1"/>
    </source>
</evidence>
<evidence type="ECO:0000313" key="3">
    <source>
        <dbReference type="Proteomes" id="UP001416858"/>
    </source>
</evidence>
<evidence type="ECO:0000259" key="1">
    <source>
        <dbReference type="SMART" id="SM00829"/>
    </source>
</evidence>
<dbReference type="InterPro" id="IPR011032">
    <property type="entry name" value="GroES-like_sf"/>
</dbReference>
<proteinExistence type="predicted"/>
<dbReference type="InterPro" id="IPR020843">
    <property type="entry name" value="ER"/>
</dbReference>
<dbReference type="Pfam" id="PF00107">
    <property type="entry name" value="ADH_zinc_N"/>
    <property type="match status" value="1"/>
</dbReference>
<dbReference type="EMBL" id="BAABRO010000010">
    <property type="protein sequence ID" value="GAA5508705.1"/>
    <property type="molecule type" value="Genomic_DNA"/>
</dbReference>
<feature type="domain" description="Enoyl reductase (ER)" evidence="1">
    <location>
        <begin position="11"/>
        <end position="334"/>
    </location>
</feature>
<reference evidence="2 3" key="1">
    <citation type="submission" date="2024-02" db="EMBL/GenBank/DDBJ databases">
        <title>Rhodopirellula caenicola NBRC 110016.</title>
        <authorList>
            <person name="Ichikawa N."/>
            <person name="Katano-Makiyama Y."/>
            <person name="Hidaka K."/>
        </authorList>
    </citation>
    <scope>NUCLEOTIDE SEQUENCE [LARGE SCALE GENOMIC DNA]</scope>
    <source>
        <strain evidence="2 3">NBRC 110016</strain>
    </source>
</reference>
<dbReference type="Proteomes" id="UP001416858">
    <property type="component" value="Unassembled WGS sequence"/>
</dbReference>
<dbReference type="RefSeq" id="WP_345685472.1">
    <property type="nucleotide sequence ID" value="NZ_BAABRO010000010.1"/>
</dbReference>
<dbReference type="SUPFAM" id="SSF50129">
    <property type="entry name" value="GroES-like"/>
    <property type="match status" value="1"/>
</dbReference>
<keyword evidence="3" id="KW-1185">Reference proteome</keyword>
<name>A0ABP9VVT9_9BACT</name>